<dbReference type="Pfam" id="PF18397">
    <property type="entry name" value="IKBKB_SDD"/>
    <property type="match status" value="1"/>
</dbReference>
<dbReference type="InterPro" id="IPR008271">
    <property type="entry name" value="Ser/Thr_kinase_AS"/>
</dbReference>
<dbReference type="Gene3D" id="3.10.20.90">
    <property type="entry name" value="Phosphatidylinositol 3-kinase Catalytic Subunit, Chain A, domain 1"/>
    <property type="match status" value="1"/>
</dbReference>
<keyword evidence="15" id="KW-0256">Endoplasmic reticulum</keyword>
<comment type="caution">
    <text evidence="29">The sequence shown here is derived from an EMBL/GenBank/DDBJ whole genome shotgun (WGS) entry which is preliminary data.</text>
</comment>
<evidence type="ECO:0000256" key="26">
    <source>
        <dbReference type="PROSITE-ProRule" id="PRU10141"/>
    </source>
</evidence>
<dbReference type="PROSITE" id="PS50011">
    <property type="entry name" value="PROTEIN_KINASE_DOM"/>
    <property type="match status" value="1"/>
</dbReference>
<keyword evidence="7" id="KW-0963">Cytoplasm</keyword>
<keyword evidence="13 26" id="KW-0547">Nucleotide-binding</keyword>
<evidence type="ECO:0000256" key="8">
    <source>
        <dbReference type="ARBA" id="ARBA00022527"/>
    </source>
</evidence>
<feature type="domain" description="Protein kinase" evidence="28">
    <location>
        <begin position="15"/>
        <end position="303"/>
    </location>
</feature>
<feature type="compositionally biased region" description="Basic and acidic residues" evidence="27">
    <location>
        <begin position="1093"/>
        <end position="1109"/>
    </location>
</feature>
<evidence type="ECO:0000256" key="21">
    <source>
        <dbReference type="ARBA" id="ARBA00023180"/>
    </source>
</evidence>
<evidence type="ECO:0000313" key="30">
    <source>
        <dbReference type="Proteomes" id="UP001152803"/>
    </source>
</evidence>
<sequence>MERPPFKQNQVCGQWEMKERLGTGGFGHVYLYQHQESSEKIAVKLCRLELTPKNKDRWSREIQIMQKLDHLNVVTARDVPDEMKHIALNDLPLLAMEYCSKGDLRKILSRPENCCGMMESEVLSLLSDVGAGIQYLHANKIIHRDLKPENIVLQDMNGKLVHKIIDLGYAKDLDQGSLCTSFVGTLQYLAPELFENKPYTVTVDYWSFGTMIFECSCGFRPFLHNLQPVQWTSRVRTKGPKDIMAVEEMNGEIRFSTHLPYPNNLSRTLLEPLEFLLQLMLKWDPAQRGGGIHSGAQQPQCFTVLDQILNMKVVHILNMTTAQIHSLQLTPDESLHSLQQRIEAETKIELLNQELLQETGVMLDPRKPAAQCVLDGVRGWDSYIVFLFDKSLTKYSGPFTARQLPDKVNFIVRETKTQLPLTTLKKVWGQAVSYICGLKEDYSRLFQGQRAAMLSLLRYNTNLTRCKNMMFAASQQLKAKLDFFKSSIQYDLDKYSDQMHYGISSEKMLKAWQDNEEKAAAFAQVAEVNHLDDEIMSLHSEIVELQRSPYARRQGDVMEQLEGKAIELYKELKIRCRNPPPVPEPQHGYSDSSEMVKAILQTVQNQDRVLRDLYAHLSKILISKQKIIDLFPRIEKTLDSIKEADGTVVQMQIKRQREFWHLLKIACAQNSTRNSITASPEASSAPQLSAWTQPAQPVSNPHPLMSLPGPNDSDAVPRLLEENQRYLSQLSSLIQETTEEQSKSIVDQDWSWTKYDCQSVKLQNNCLIARLVSVVRMTMAHVGAIVATVTGVMAMFLHSSIHKIEEGHLAVYYRGGALLMSPNGPGYHIMLPFITSYRSVQTTLQTDEIKNVPCGTSGGVMIYFDRIEVVNMLVPTAVIDIVKNYTADYDKTLIFNKIHHELNQFCSVHTLQEVYIELFDIIDENLKIALQKELNVMAPGLTIQAVRVTKPKIPEAIRRNFELMEAEKTRLLITAQTQKVVEKEAETERKKAIIEAQKIALVAEIHYRQKVMEKETEKRISEIEDAAFLAREKARADAEYYTAERLAEANRLKLTPEYLELMRHQAIAANSKIYFGQDIPTMFLDNSGSPGRTKSEREPQDLLEVLDRGGRRRRASSKMSGR</sequence>
<evidence type="ECO:0000256" key="22">
    <source>
        <dbReference type="ARBA" id="ARBA00023221"/>
    </source>
</evidence>
<evidence type="ECO:0000256" key="25">
    <source>
        <dbReference type="ARBA" id="ARBA00048789"/>
    </source>
</evidence>
<dbReference type="Pfam" id="PF00069">
    <property type="entry name" value="Pkinase"/>
    <property type="match status" value="1"/>
</dbReference>
<evidence type="ECO:0000256" key="7">
    <source>
        <dbReference type="ARBA" id="ARBA00022490"/>
    </source>
</evidence>
<keyword evidence="22" id="KW-0443">Lipid metabolism</keyword>
<evidence type="ECO:0000256" key="17">
    <source>
        <dbReference type="ARBA" id="ARBA00022968"/>
    </source>
</evidence>
<dbReference type="PANTHER" id="PTHR22969:SF13">
    <property type="entry name" value="INHIBITOR OF NUCLEAR FACTOR KAPPA-B KINASE SUBUNIT ALPHA"/>
    <property type="match status" value="1"/>
</dbReference>
<dbReference type="InterPro" id="IPR033294">
    <property type="entry name" value="Erlin1/2"/>
</dbReference>
<keyword evidence="22" id="KW-0753">Steroid metabolism</keyword>
<dbReference type="CDD" id="cd03406">
    <property type="entry name" value="SPFH_like_u3"/>
    <property type="match status" value="1"/>
</dbReference>
<dbReference type="OrthoDB" id="267381at2759"/>
<dbReference type="InterPro" id="IPR046375">
    <property type="entry name" value="IKBKB_SDD_sf"/>
</dbReference>
<dbReference type="InterPro" id="IPR011009">
    <property type="entry name" value="Kinase-like_dom_sf"/>
</dbReference>
<dbReference type="InterPro" id="IPR017441">
    <property type="entry name" value="Protein_kinase_ATP_BS"/>
</dbReference>
<dbReference type="SMART" id="SM00220">
    <property type="entry name" value="S_TKc"/>
    <property type="match status" value="1"/>
</dbReference>
<name>A0A9Q1DZZ0_CONCO</name>
<keyword evidence="11" id="KW-0808">Transferase</keyword>
<comment type="similarity">
    <text evidence="4">Belongs to the band 7/mec-2 family.</text>
</comment>
<dbReference type="InterPro" id="IPR000719">
    <property type="entry name" value="Prot_kinase_dom"/>
</dbReference>
<dbReference type="GO" id="GO:0008384">
    <property type="term" value="F:IkappaB kinase activity"/>
    <property type="evidence" value="ECO:0007669"/>
    <property type="project" value="UniProtKB-EC"/>
</dbReference>
<evidence type="ECO:0000256" key="18">
    <source>
        <dbReference type="ARBA" id="ARBA00022989"/>
    </source>
</evidence>
<keyword evidence="21" id="KW-0325">Glycoprotein</keyword>
<dbReference type="FunFam" id="3.30.479.30:FF:000009">
    <property type="entry name" value="Erlin-2 isoform 1"/>
    <property type="match status" value="1"/>
</dbReference>
<evidence type="ECO:0000256" key="20">
    <source>
        <dbReference type="ARBA" id="ARBA00023166"/>
    </source>
</evidence>
<evidence type="ECO:0000256" key="5">
    <source>
        <dbReference type="ARBA" id="ARBA00012442"/>
    </source>
</evidence>
<feature type="compositionally biased region" description="Basic residues" evidence="27">
    <location>
        <begin position="1110"/>
        <end position="1122"/>
    </location>
</feature>
<dbReference type="PANTHER" id="PTHR22969">
    <property type="entry name" value="IKB KINASE"/>
    <property type="match status" value="1"/>
</dbReference>
<dbReference type="Pfam" id="PF01145">
    <property type="entry name" value="Band_7"/>
    <property type="match status" value="1"/>
</dbReference>
<keyword evidence="23" id="KW-0539">Nucleus</keyword>
<dbReference type="GO" id="GO:0032933">
    <property type="term" value="P:SREBP signaling pathway"/>
    <property type="evidence" value="ECO:0007669"/>
    <property type="project" value="UniProtKB-ARBA"/>
</dbReference>
<keyword evidence="18" id="KW-1133">Transmembrane helix</keyword>
<keyword evidence="8" id="KW-0723">Serine/threonine-protein kinase</keyword>
<dbReference type="GO" id="GO:0031625">
    <property type="term" value="F:ubiquitin protein ligase binding"/>
    <property type="evidence" value="ECO:0007669"/>
    <property type="project" value="InterPro"/>
</dbReference>
<evidence type="ECO:0000256" key="2">
    <source>
        <dbReference type="ARBA" id="ARBA00004496"/>
    </source>
</evidence>
<evidence type="ECO:0000313" key="29">
    <source>
        <dbReference type="EMBL" id="KAJ8284902.1"/>
    </source>
</evidence>
<evidence type="ECO:0000256" key="10">
    <source>
        <dbReference type="ARBA" id="ARBA00022553"/>
    </source>
</evidence>
<proteinExistence type="inferred from homology"/>
<organism evidence="29 30">
    <name type="scientific">Conger conger</name>
    <name type="common">Conger eel</name>
    <name type="synonym">Muraena conger</name>
    <dbReference type="NCBI Taxonomy" id="82655"/>
    <lineage>
        <taxon>Eukaryota</taxon>
        <taxon>Metazoa</taxon>
        <taxon>Chordata</taxon>
        <taxon>Craniata</taxon>
        <taxon>Vertebrata</taxon>
        <taxon>Euteleostomi</taxon>
        <taxon>Actinopterygii</taxon>
        <taxon>Neopterygii</taxon>
        <taxon>Teleostei</taxon>
        <taxon>Anguilliformes</taxon>
        <taxon>Congridae</taxon>
        <taxon>Conger</taxon>
    </lineage>
</organism>
<comment type="catalytic activity">
    <reaction evidence="25">
        <text>L-seryl-[I-kappa-B protein] + ATP = O-phospho-L-seryl-[I-kappa-B protein] + ADP + H(+)</text>
        <dbReference type="Rhea" id="RHEA:19073"/>
        <dbReference type="Rhea" id="RHEA-COMP:13698"/>
        <dbReference type="Rhea" id="RHEA-COMP:13699"/>
        <dbReference type="ChEBI" id="CHEBI:15378"/>
        <dbReference type="ChEBI" id="CHEBI:29999"/>
        <dbReference type="ChEBI" id="CHEBI:30616"/>
        <dbReference type="ChEBI" id="CHEBI:83421"/>
        <dbReference type="ChEBI" id="CHEBI:456216"/>
        <dbReference type="EC" id="2.7.11.10"/>
    </reaction>
</comment>
<feature type="compositionally biased region" description="Polar residues" evidence="27">
    <location>
        <begin position="676"/>
        <end position="699"/>
    </location>
</feature>
<evidence type="ECO:0000256" key="12">
    <source>
        <dbReference type="ARBA" id="ARBA00022692"/>
    </source>
</evidence>
<keyword evidence="12" id="KW-0812">Transmembrane</keyword>
<dbReference type="GO" id="GO:0005789">
    <property type="term" value="C:endoplasmic reticulum membrane"/>
    <property type="evidence" value="ECO:0007669"/>
    <property type="project" value="UniProtKB-SubCell"/>
</dbReference>
<keyword evidence="10" id="KW-0597">Phosphoprotein</keyword>
<keyword evidence="19" id="KW-0472">Membrane</keyword>
<dbReference type="CDD" id="cd17046">
    <property type="entry name" value="Ubl_IKKA_like"/>
    <property type="match status" value="1"/>
</dbReference>
<dbReference type="EMBL" id="JAFJMO010000002">
    <property type="protein sequence ID" value="KAJ8284902.1"/>
    <property type="molecule type" value="Genomic_DNA"/>
</dbReference>
<accession>A0A9Q1DZZ0</accession>
<dbReference type="PROSITE" id="PS00107">
    <property type="entry name" value="PROTEIN_KINASE_ATP"/>
    <property type="match status" value="1"/>
</dbReference>
<dbReference type="FunFam" id="1.10.510.10:FF:000147">
    <property type="entry name" value="Inhibitor of nuclear factor kappa-B kinase subunit beta"/>
    <property type="match status" value="1"/>
</dbReference>
<evidence type="ECO:0000256" key="4">
    <source>
        <dbReference type="ARBA" id="ARBA00008164"/>
    </source>
</evidence>
<dbReference type="GO" id="GO:0005634">
    <property type="term" value="C:nucleus"/>
    <property type="evidence" value="ECO:0007669"/>
    <property type="project" value="UniProtKB-SubCell"/>
</dbReference>
<dbReference type="GO" id="GO:0008385">
    <property type="term" value="C:IkappaB kinase complex"/>
    <property type="evidence" value="ECO:0007669"/>
    <property type="project" value="TreeGrafter"/>
</dbReference>
<dbReference type="Gene3D" id="1.10.510.10">
    <property type="entry name" value="Transferase(Phosphotransferase) domain 1"/>
    <property type="match status" value="1"/>
</dbReference>
<dbReference type="InterPro" id="IPR022007">
    <property type="entry name" value="IKKbetaNEMObind"/>
</dbReference>
<evidence type="ECO:0000256" key="24">
    <source>
        <dbReference type="ARBA" id="ARBA00032095"/>
    </source>
</evidence>
<dbReference type="GO" id="GO:0045944">
    <property type="term" value="P:positive regulation of transcription by RNA polymerase II"/>
    <property type="evidence" value="ECO:0007669"/>
    <property type="project" value="TreeGrafter"/>
</dbReference>
<reference evidence="29" key="1">
    <citation type="journal article" date="2023" name="Science">
        <title>Genome structures resolve the early diversification of teleost fishes.</title>
        <authorList>
            <person name="Parey E."/>
            <person name="Louis A."/>
            <person name="Montfort J."/>
            <person name="Bouchez O."/>
            <person name="Roques C."/>
            <person name="Iampietro C."/>
            <person name="Lluch J."/>
            <person name="Castinel A."/>
            <person name="Donnadieu C."/>
            <person name="Desvignes T."/>
            <person name="Floi Bucao C."/>
            <person name="Jouanno E."/>
            <person name="Wen M."/>
            <person name="Mejri S."/>
            <person name="Dirks R."/>
            <person name="Jansen H."/>
            <person name="Henkel C."/>
            <person name="Chen W.J."/>
            <person name="Zahm M."/>
            <person name="Cabau C."/>
            <person name="Klopp C."/>
            <person name="Thompson A.W."/>
            <person name="Robinson-Rechavi M."/>
            <person name="Braasch I."/>
            <person name="Lecointre G."/>
            <person name="Bobe J."/>
            <person name="Postlethwait J.H."/>
            <person name="Berthelot C."/>
            <person name="Roest Crollius H."/>
            <person name="Guiguen Y."/>
        </authorList>
    </citation>
    <scope>NUCLEOTIDE SEQUENCE</scope>
    <source>
        <strain evidence="29">Concon-B</strain>
    </source>
</reference>
<dbReference type="GO" id="GO:0008203">
    <property type="term" value="P:cholesterol metabolic process"/>
    <property type="evidence" value="ECO:0007669"/>
    <property type="project" value="UniProtKB-KW"/>
</dbReference>
<evidence type="ECO:0000256" key="13">
    <source>
        <dbReference type="ARBA" id="ARBA00022741"/>
    </source>
</evidence>
<gene>
    <name evidence="29" type="ORF">COCON_G00037520</name>
</gene>
<evidence type="ECO:0000256" key="27">
    <source>
        <dbReference type="SAM" id="MobiDB-lite"/>
    </source>
</evidence>
<evidence type="ECO:0000256" key="9">
    <source>
        <dbReference type="ARBA" id="ARBA00022548"/>
    </source>
</evidence>
<evidence type="ECO:0000256" key="3">
    <source>
        <dbReference type="ARBA" id="ARBA00004648"/>
    </source>
</evidence>
<keyword evidence="16 26" id="KW-0067">ATP-binding</keyword>
<dbReference type="SMART" id="SM01239">
    <property type="entry name" value="IKKbetaNEMObind"/>
    <property type="match status" value="1"/>
</dbReference>
<evidence type="ECO:0000256" key="1">
    <source>
        <dbReference type="ARBA" id="ARBA00004123"/>
    </source>
</evidence>
<evidence type="ECO:0000256" key="23">
    <source>
        <dbReference type="ARBA" id="ARBA00023242"/>
    </source>
</evidence>
<evidence type="ECO:0000256" key="11">
    <source>
        <dbReference type="ARBA" id="ARBA00022679"/>
    </source>
</evidence>
<feature type="binding site" evidence="26">
    <location>
        <position position="44"/>
    </location>
    <ligand>
        <name>ATP</name>
        <dbReference type="ChEBI" id="CHEBI:30616"/>
    </ligand>
</feature>
<dbReference type="GO" id="GO:0005524">
    <property type="term" value="F:ATP binding"/>
    <property type="evidence" value="ECO:0007669"/>
    <property type="project" value="UniProtKB-UniRule"/>
</dbReference>
<dbReference type="GO" id="GO:0033209">
    <property type="term" value="P:tumor necrosis factor-mediated signaling pathway"/>
    <property type="evidence" value="ECO:0007669"/>
    <property type="project" value="TreeGrafter"/>
</dbReference>
<dbReference type="InterPro" id="IPR041185">
    <property type="entry name" value="IKBKB_SDD"/>
</dbReference>
<dbReference type="InterPro" id="IPR001107">
    <property type="entry name" value="Band_7"/>
</dbReference>
<dbReference type="Gene3D" id="6.10.250.2110">
    <property type="match status" value="1"/>
</dbReference>
<dbReference type="AlphaFoldDB" id="A0A9Q1DZZ0"/>
<dbReference type="GO" id="GO:0045541">
    <property type="term" value="P:negative regulation of cholesterol biosynthetic process"/>
    <property type="evidence" value="ECO:0007669"/>
    <property type="project" value="UniProtKB-ARBA"/>
</dbReference>
<evidence type="ECO:0000256" key="19">
    <source>
        <dbReference type="ARBA" id="ARBA00023136"/>
    </source>
</evidence>
<evidence type="ECO:0000259" key="28">
    <source>
        <dbReference type="PROSITE" id="PS50011"/>
    </source>
</evidence>
<dbReference type="SUPFAM" id="SSF56112">
    <property type="entry name" value="Protein kinase-like (PK-like)"/>
    <property type="match status" value="1"/>
</dbReference>
<keyword evidence="30" id="KW-1185">Reference proteome</keyword>
<keyword evidence="20" id="KW-1207">Sterol metabolism</keyword>
<keyword evidence="17" id="KW-0735">Signal-anchor</keyword>
<evidence type="ECO:0000256" key="6">
    <source>
        <dbReference type="ARBA" id="ARBA00021841"/>
    </source>
</evidence>
<dbReference type="PROSITE" id="PS00108">
    <property type="entry name" value="PROTEIN_KINASE_ST"/>
    <property type="match status" value="1"/>
</dbReference>
<dbReference type="EC" id="2.7.11.10" evidence="5"/>
<dbReference type="Pfam" id="PF12179">
    <property type="entry name" value="IKKbetaNEMObind"/>
    <property type="match status" value="1"/>
</dbReference>
<dbReference type="SMART" id="SM00244">
    <property type="entry name" value="PHB"/>
    <property type="match status" value="1"/>
</dbReference>
<comment type="subcellular location">
    <subcellularLocation>
        <location evidence="2">Cytoplasm</location>
    </subcellularLocation>
    <subcellularLocation>
        <location evidence="3">Endoplasmic reticulum membrane</location>
        <topology evidence="3">Single-pass type II membrane protein</topology>
    </subcellularLocation>
    <subcellularLocation>
        <location evidence="1">Nucleus</location>
    </subcellularLocation>
</comment>
<keyword evidence="9" id="KW-0153">Cholesterol metabolism</keyword>
<dbReference type="Proteomes" id="UP001152803">
    <property type="component" value="Unassembled WGS sequence"/>
</dbReference>
<keyword evidence="14" id="KW-0418">Kinase</keyword>
<feature type="region of interest" description="Disordered" evidence="27">
    <location>
        <begin position="676"/>
        <end position="715"/>
    </location>
</feature>
<dbReference type="FunFam" id="1.20.1270.250:FF:000001">
    <property type="entry name" value="Inhibitor of nuclear factor kappa-B kinase subunit alpha"/>
    <property type="match status" value="1"/>
</dbReference>
<feature type="region of interest" description="Disordered" evidence="27">
    <location>
        <begin position="1085"/>
        <end position="1122"/>
    </location>
</feature>
<protein>
    <recommendedName>
        <fullName evidence="6">Inhibitor of nuclear factor kappa-B kinase subunit alpha</fullName>
        <ecNumber evidence="5">2.7.11.10</ecNumber>
    </recommendedName>
    <alternativeName>
        <fullName evidence="24">Nuclear factor NF-kappa-B inhibitor kinase alpha</fullName>
    </alternativeName>
</protein>
<evidence type="ECO:0000256" key="15">
    <source>
        <dbReference type="ARBA" id="ARBA00022824"/>
    </source>
</evidence>
<dbReference type="Gene3D" id="1.20.1270.250">
    <property type="match status" value="1"/>
</dbReference>
<evidence type="ECO:0000256" key="16">
    <source>
        <dbReference type="ARBA" id="ARBA00022840"/>
    </source>
</evidence>
<dbReference type="InterPro" id="IPR051180">
    <property type="entry name" value="IKK"/>
</dbReference>
<dbReference type="GO" id="GO:0045717">
    <property type="term" value="P:negative regulation of fatty acid biosynthetic process"/>
    <property type="evidence" value="ECO:0007669"/>
    <property type="project" value="UniProtKB-ARBA"/>
</dbReference>
<evidence type="ECO:0000256" key="14">
    <source>
        <dbReference type="ARBA" id="ARBA00022777"/>
    </source>
</evidence>